<dbReference type="EMBL" id="JARYMX010000003">
    <property type="protein sequence ID" value="KAJ9556942.1"/>
    <property type="molecule type" value="Genomic_DNA"/>
</dbReference>
<keyword evidence="2" id="KW-1185">Reference proteome</keyword>
<dbReference type="Pfam" id="PF14223">
    <property type="entry name" value="Retrotran_gag_2"/>
    <property type="match status" value="1"/>
</dbReference>
<evidence type="ECO:0000313" key="2">
    <source>
        <dbReference type="Proteomes" id="UP001172457"/>
    </source>
</evidence>
<proteinExistence type="predicted"/>
<dbReference type="AlphaFoldDB" id="A0AA38WD20"/>
<gene>
    <name evidence="1" type="ORF">OSB04_011556</name>
</gene>
<comment type="caution">
    <text evidence="1">The sequence shown here is derived from an EMBL/GenBank/DDBJ whole genome shotgun (WGS) entry which is preliminary data.</text>
</comment>
<reference evidence="1" key="1">
    <citation type="submission" date="2023-03" db="EMBL/GenBank/DDBJ databases">
        <title>Chromosome-scale reference genome and RAD-based genetic map of yellow starthistle (Centaurea solstitialis) reveal putative structural variation and QTLs associated with invader traits.</title>
        <authorList>
            <person name="Reatini B."/>
            <person name="Cang F.A."/>
            <person name="Jiang Q."/>
            <person name="Mckibben M.T.W."/>
            <person name="Barker M.S."/>
            <person name="Rieseberg L.H."/>
            <person name="Dlugosch K.M."/>
        </authorList>
    </citation>
    <scope>NUCLEOTIDE SEQUENCE</scope>
    <source>
        <strain evidence="1">CAN-66</strain>
        <tissue evidence="1">Leaf</tissue>
    </source>
</reference>
<evidence type="ECO:0000313" key="1">
    <source>
        <dbReference type="EMBL" id="KAJ9556942.1"/>
    </source>
</evidence>
<dbReference type="Proteomes" id="UP001172457">
    <property type="component" value="Chromosome 3"/>
</dbReference>
<sequence length="239" mass="27279">MAINSNNAFMSIGSQSKPPTLIHEEFQQWKIRMVNFLEGIHPRITELLHNPPYIPIKLIPSVSVTATTSEVPEYYQPKVQTEWDDQDKELVSLAPKCKRLLIMALPNDIFMSLDHCISSQDLWSELLRQLEGGVTTLKNNRTMCINEYHEFKANEGESLFNILISKCRRIGVIRTNEDNSTLFLKSLGTKWLHLTMSMKTNMDIEMMSLADLYGSLATLEPQILQLKSSIGGPLALRLW</sequence>
<protein>
    <submittedName>
        <fullName evidence="1">Uncharacterized protein</fullName>
    </submittedName>
</protein>
<organism evidence="1 2">
    <name type="scientific">Centaurea solstitialis</name>
    <name type="common">yellow star-thistle</name>
    <dbReference type="NCBI Taxonomy" id="347529"/>
    <lineage>
        <taxon>Eukaryota</taxon>
        <taxon>Viridiplantae</taxon>
        <taxon>Streptophyta</taxon>
        <taxon>Embryophyta</taxon>
        <taxon>Tracheophyta</taxon>
        <taxon>Spermatophyta</taxon>
        <taxon>Magnoliopsida</taxon>
        <taxon>eudicotyledons</taxon>
        <taxon>Gunneridae</taxon>
        <taxon>Pentapetalae</taxon>
        <taxon>asterids</taxon>
        <taxon>campanulids</taxon>
        <taxon>Asterales</taxon>
        <taxon>Asteraceae</taxon>
        <taxon>Carduoideae</taxon>
        <taxon>Cardueae</taxon>
        <taxon>Centaureinae</taxon>
        <taxon>Centaurea</taxon>
    </lineage>
</organism>
<accession>A0AA38WD20</accession>
<name>A0AA38WD20_9ASTR</name>